<dbReference type="Proteomes" id="UP000472260">
    <property type="component" value="Unassembled WGS sequence"/>
</dbReference>
<organism evidence="20 21">
    <name type="scientific">Sinocyclocheilus anshuiensis</name>
    <dbReference type="NCBI Taxonomy" id="1608454"/>
    <lineage>
        <taxon>Eukaryota</taxon>
        <taxon>Metazoa</taxon>
        <taxon>Chordata</taxon>
        <taxon>Craniata</taxon>
        <taxon>Vertebrata</taxon>
        <taxon>Euteleostomi</taxon>
        <taxon>Actinopterygii</taxon>
        <taxon>Neopterygii</taxon>
        <taxon>Teleostei</taxon>
        <taxon>Ostariophysi</taxon>
        <taxon>Cypriniformes</taxon>
        <taxon>Cyprinidae</taxon>
        <taxon>Cyprininae</taxon>
        <taxon>Sinocyclocheilus</taxon>
    </lineage>
</organism>
<dbReference type="GO" id="GO:0046854">
    <property type="term" value="P:phosphatidylinositol phosphate biosynthetic process"/>
    <property type="evidence" value="ECO:0007669"/>
    <property type="project" value="TreeGrafter"/>
</dbReference>
<evidence type="ECO:0000256" key="16">
    <source>
        <dbReference type="PROSITE-ProRule" id="PRU00781"/>
    </source>
</evidence>
<dbReference type="SUPFAM" id="SSF56104">
    <property type="entry name" value="SAICAR synthase-like"/>
    <property type="match status" value="1"/>
</dbReference>
<evidence type="ECO:0000256" key="17">
    <source>
        <dbReference type="SAM" id="Coils"/>
    </source>
</evidence>
<feature type="coiled-coil region" evidence="17">
    <location>
        <begin position="92"/>
        <end position="147"/>
    </location>
</feature>
<dbReference type="PANTHER" id="PTHR23086:SF35">
    <property type="entry name" value="PHOSPHATIDYLINOSITOL 5-PHOSPHATE 4-KINASE TYPE-2 GAMMA"/>
    <property type="match status" value="1"/>
</dbReference>
<evidence type="ECO:0000256" key="13">
    <source>
        <dbReference type="ARBA" id="ARBA00039039"/>
    </source>
</evidence>
<evidence type="ECO:0000256" key="8">
    <source>
        <dbReference type="ARBA" id="ARBA00022840"/>
    </source>
</evidence>
<keyword evidence="4 16" id="KW-0808">Transferase</keyword>
<dbReference type="GO" id="GO:0005886">
    <property type="term" value="C:plasma membrane"/>
    <property type="evidence" value="ECO:0007669"/>
    <property type="project" value="TreeGrafter"/>
</dbReference>
<dbReference type="Ensembl" id="ENSSANT00000041254.1">
    <property type="protein sequence ID" value="ENSSANP00000038767.1"/>
    <property type="gene ID" value="ENSSANG00000019637.1"/>
</dbReference>
<evidence type="ECO:0000256" key="5">
    <source>
        <dbReference type="ARBA" id="ARBA00022741"/>
    </source>
</evidence>
<reference evidence="20" key="2">
    <citation type="submission" date="2025-09" db="UniProtKB">
        <authorList>
            <consortium name="Ensembl"/>
        </authorList>
    </citation>
    <scope>IDENTIFICATION</scope>
</reference>
<keyword evidence="3" id="KW-0963">Cytoplasm</keyword>
<dbReference type="GO" id="GO:0016309">
    <property type="term" value="F:1-phosphatidylinositol-5-phosphate 4-kinase activity"/>
    <property type="evidence" value="ECO:0007669"/>
    <property type="project" value="UniProtKB-EC"/>
</dbReference>
<keyword evidence="5 16" id="KW-0547">Nucleotide-binding</keyword>
<dbReference type="SMART" id="SM00330">
    <property type="entry name" value="PIPKc"/>
    <property type="match status" value="1"/>
</dbReference>
<feature type="transmembrane region" description="Helical" evidence="18">
    <location>
        <begin position="12"/>
        <end position="36"/>
    </location>
</feature>
<dbReference type="InterPro" id="IPR023610">
    <property type="entry name" value="PInositol-4/5-P-5/4-kinase"/>
</dbReference>
<gene>
    <name evidence="20" type="primary">LOC107696025</name>
</gene>
<proteinExistence type="predicted"/>
<evidence type="ECO:0000256" key="11">
    <source>
        <dbReference type="ARBA" id="ARBA00036698"/>
    </source>
</evidence>
<keyword evidence="17" id="KW-0175">Coiled coil</keyword>
<evidence type="ECO:0000256" key="14">
    <source>
        <dbReference type="ARBA" id="ARBA00039392"/>
    </source>
</evidence>
<keyword evidence="7" id="KW-0256">Endoplasmic reticulum</keyword>
<dbReference type="InterPro" id="IPR027483">
    <property type="entry name" value="PInositol-4-P-4/5-kinase_C_sf"/>
</dbReference>
<reference evidence="20" key="1">
    <citation type="submission" date="2025-08" db="UniProtKB">
        <authorList>
            <consortium name="Ensembl"/>
        </authorList>
    </citation>
    <scope>IDENTIFICATION</scope>
</reference>
<accession>A0A671N324</accession>
<dbReference type="PROSITE" id="PS51455">
    <property type="entry name" value="PIPK"/>
    <property type="match status" value="1"/>
</dbReference>
<evidence type="ECO:0000256" key="9">
    <source>
        <dbReference type="ARBA" id="ARBA00023098"/>
    </source>
</evidence>
<protein>
    <recommendedName>
        <fullName evidence="14">Phosphatidylinositol 5-phosphate 4-kinase type-2 gamma</fullName>
        <ecNumber evidence="13">2.7.1.149</ecNumber>
    </recommendedName>
    <alternativeName>
        <fullName evidence="15">Phosphatidylinositol 5-phosphate 4-kinase type II gamma</fullName>
    </alternativeName>
</protein>
<comment type="catalytic activity">
    <reaction evidence="11">
        <text>a 1,2-diacyl-sn-glycero-3-phospho-(1D-myo-inositol-5-phosphate) + ATP = a 1,2-diacyl-sn-glycero-3-phospho-(1D-myo-inositol-4,5-bisphosphate) + ADP + H(+)</text>
        <dbReference type="Rhea" id="RHEA:12280"/>
        <dbReference type="ChEBI" id="CHEBI:15378"/>
        <dbReference type="ChEBI" id="CHEBI:30616"/>
        <dbReference type="ChEBI" id="CHEBI:57795"/>
        <dbReference type="ChEBI" id="CHEBI:58456"/>
        <dbReference type="ChEBI" id="CHEBI:456216"/>
        <dbReference type="EC" id="2.7.1.149"/>
    </reaction>
    <physiologicalReaction direction="left-to-right" evidence="11">
        <dbReference type="Rhea" id="RHEA:12281"/>
    </physiologicalReaction>
</comment>
<keyword evidence="21" id="KW-1185">Reference proteome</keyword>
<evidence type="ECO:0000256" key="6">
    <source>
        <dbReference type="ARBA" id="ARBA00022777"/>
    </source>
</evidence>
<keyword evidence="18" id="KW-0812">Transmembrane</keyword>
<dbReference type="Pfam" id="PF01504">
    <property type="entry name" value="PIP5K"/>
    <property type="match status" value="1"/>
</dbReference>
<evidence type="ECO:0000256" key="4">
    <source>
        <dbReference type="ARBA" id="ARBA00022679"/>
    </source>
</evidence>
<keyword evidence="9" id="KW-0443">Lipid metabolism</keyword>
<dbReference type="Gene3D" id="3.30.810.10">
    <property type="entry name" value="2-Layer Sandwich"/>
    <property type="match status" value="2"/>
</dbReference>
<evidence type="ECO:0000313" key="20">
    <source>
        <dbReference type="Ensembl" id="ENSSANP00000038767.1"/>
    </source>
</evidence>
<evidence type="ECO:0000256" key="18">
    <source>
        <dbReference type="SAM" id="Phobius"/>
    </source>
</evidence>
<evidence type="ECO:0000256" key="2">
    <source>
        <dbReference type="ARBA" id="ARBA00004496"/>
    </source>
</evidence>
<evidence type="ECO:0000256" key="12">
    <source>
        <dbReference type="ARBA" id="ARBA00036950"/>
    </source>
</evidence>
<evidence type="ECO:0000256" key="15">
    <source>
        <dbReference type="ARBA" id="ARBA00041993"/>
    </source>
</evidence>
<dbReference type="PANTHER" id="PTHR23086">
    <property type="entry name" value="PHOSPHATIDYLINOSITOL-4-PHOSPHATE 5-KINASE"/>
    <property type="match status" value="1"/>
</dbReference>
<keyword evidence="18" id="KW-0472">Membrane</keyword>
<keyword evidence="8 16" id="KW-0067">ATP-binding</keyword>
<feature type="domain" description="PIPK" evidence="19">
    <location>
        <begin position="1"/>
        <end position="251"/>
    </location>
</feature>
<evidence type="ECO:0000313" key="21">
    <source>
        <dbReference type="Proteomes" id="UP000472260"/>
    </source>
</evidence>
<evidence type="ECO:0000256" key="10">
    <source>
        <dbReference type="ARBA" id="ARBA00036478"/>
    </source>
</evidence>
<dbReference type="GO" id="GO:0016308">
    <property type="term" value="F:1-phosphatidylinositol-4-phosphate 5-kinase activity"/>
    <property type="evidence" value="ECO:0007669"/>
    <property type="project" value="TreeGrafter"/>
</dbReference>
<keyword evidence="6 16" id="KW-0418">Kinase</keyword>
<sequence>VHNIIELYRYLQYIYVGSVLFTPGGLSLLSLLLLMLDTYLLVMRNMFSHRLTVHRKYDLKVNKINPLLIVKELPTFKDVDFRNNMQRVYISEEEKEKLLDKLNRDIEFLVRLKIMDYSLLLGIHDVGRAEQEEAEEIKDSLSEEEEDSANDLSLTAVGSFGTSPEGIAGYMSSYKPLGPGEFDPYVDVYAIQSAPHREVYFMGLINILSQYTKKKAAHAAKTVKHGAGAEISTVHPEQYAKRFREFIANIFA</sequence>
<name>A0A671N324_9TELE</name>
<comment type="catalytic activity">
    <reaction evidence="10">
        <text>1,2-dihexadecanoyl-sn-glycero-3-phospho-(1D-myo-inositol-5-phosphate) + ATP = 1,2-dihexadecanoyl-sn-glycero-3-phospho-(1D-myo-inositol-4,5-bisphosphate) + ADP + H(+)</text>
        <dbReference type="Rhea" id="RHEA:55992"/>
        <dbReference type="ChEBI" id="CHEBI:15378"/>
        <dbReference type="ChEBI" id="CHEBI:30616"/>
        <dbReference type="ChEBI" id="CHEBI:83423"/>
        <dbReference type="ChEBI" id="CHEBI:84968"/>
        <dbReference type="ChEBI" id="CHEBI:456216"/>
    </reaction>
    <physiologicalReaction direction="left-to-right" evidence="10">
        <dbReference type="Rhea" id="RHEA:55993"/>
    </physiologicalReaction>
</comment>
<evidence type="ECO:0000259" key="19">
    <source>
        <dbReference type="PROSITE" id="PS51455"/>
    </source>
</evidence>
<dbReference type="GO" id="GO:0005524">
    <property type="term" value="F:ATP binding"/>
    <property type="evidence" value="ECO:0007669"/>
    <property type="project" value="UniProtKB-UniRule"/>
</dbReference>
<dbReference type="InterPro" id="IPR002498">
    <property type="entry name" value="PInositol-4-P-4/5-kinase_core"/>
</dbReference>
<evidence type="ECO:0000256" key="1">
    <source>
        <dbReference type="ARBA" id="ARBA00004240"/>
    </source>
</evidence>
<comment type="catalytic activity">
    <reaction evidence="12">
        <text>1,2-dihexadecanoyl-sn-glycero-3-phospho-(1D-myo-inositol-5-phosphate) + GTP = 1,2-dihexadecanoyl-sn-glycero-3-phospho-(1D-myo-inositol-4,5-bisphosphate) + GDP + H(+)</text>
        <dbReference type="Rhea" id="RHEA:55964"/>
        <dbReference type="ChEBI" id="CHEBI:15378"/>
        <dbReference type="ChEBI" id="CHEBI:37565"/>
        <dbReference type="ChEBI" id="CHEBI:58189"/>
        <dbReference type="ChEBI" id="CHEBI:83423"/>
        <dbReference type="ChEBI" id="CHEBI:84968"/>
    </reaction>
    <physiologicalReaction direction="left-to-right" evidence="12">
        <dbReference type="Rhea" id="RHEA:55965"/>
    </physiologicalReaction>
</comment>
<dbReference type="AlphaFoldDB" id="A0A671N324"/>
<comment type="subcellular location">
    <subcellularLocation>
        <location evidence="2">Cytoplasm</location>
    </subcellularLocation>
    <subcellularLocation>
        <location evidence="1">Endoplasmic reticulum</location>
    </subcellularLocation>
</comment>
<dbReference type="EC" id="2.7.1.149" evidence="13"/>
<evidence type="ECO:0000256" key="3">
    <source>
        <dbReference type="ARBA" id="ARBA00022490"/>
    </source>
</evidence>
<dbReference type="GO" id="GO:0005783">
    <property type="term" value="C:endoplasmic reticulum"/>
    <property type="evidence" value="ECO:0007669"/>
    <property type="project" value="UniProtKB-SubCell"/>
</dbReference>
<evidence type="ECO:0000256" key="7">
    <source>
        <dbReference type="ARBA" id="ARBA00022824"/>
    </source>
</evidence>
<keyword evidence="18" id="KW-1133">Transmembrane helix</keyword>